<dbReference type="AlphaFoldDB" id="A0A2P2QNJ8"/>
<dbReference type="EMBL" id="GGEC01088106">
    <property type="protein sequence ID" value="MBX68590.1"/>
    <property type="molecule type" value="Transcribed_RNA"/>
</dbReference>
<protein>
    <submittedName>
        <fullName evidence="1">Transcription factor MYB1R1</fullName>
    </submittedName>
</protein>
<evidence type="ECO:0000313" key="1">
    <source>
        <dbReference type="EMBL" id="MBX68590.1"/>
    </source>
</evidence>
<proteinExistence type="predicted"/>
<sequence length="30" mass="3404">MVRNKQGIILDNKGGCYQALHGQVLPHYSY</sequence>
<accession>A0A2P2QNJ8</accession>
<organism evidence="1">
    <name type="scientific">Rhizophora mucronata</name>
    <name type="common">Asiatic mangrove</name>
    <dbReference type="NCBI Taxonomy" id="61149"/>
    <lineage>
        <taxon>Eukaryota</taxon>
        <taxon>Viridiplantae</taxon>
        <taxon>Streptophyta</taxon>
        <taxon>Embryophyta</taxon>
        <taxon>Tracheophyta</taxon>
        <taxon>Spermatophyta</taxon>
        <taxon>Magnoliopsida</taxon>
        <taxon>eudicotyledons</taxon>
        <taxon>Gunneridae</taxon>
        <taxon>Pentapetalae</taxon>
        <taxon>rosids</taxon>
        <taxon>fabids</taxon>
        <taxon>Malpighiales</taxon>
        <taxon>Rhizophoraceae</taxon>
        <taxon>Rhizophora</taxon>
    </lineage>
</organism>
<reference evidence="1" key="1">
    <citation type="submission" date="2018-02" db="EMBL/GenBank/DDBJ databases">
        <title>Rhizophora mucronata_Transcriptome.</title>
        <authorList>
            <person name="Meera S.P."/>
            <person name="Sreeshan A."/>
            <person name="Augustine A."/>
        </authorList>
    </citation>
    <scope>NUCLEOTIDE SEQUENCE</scope>
    <source>
        <tissue evidence="1">Leaf</tissue>
    </source>
</reference>
<name>A0A2P2QNJ8_RHIMU</name>